<sequence length="118" mass="13687">MMWVPMTALMTSGVFPEIEEMAPFSTARTVMVLRLFIWSASLDSVMYLLNEDSSGYFSNISVMLKPLIVEDNASRSAMQRREELFKLIFEAFFKLLLFTFIMLSFLCLYYAFCVQNQA</sequence>
<proteinExistence type="predicted"/>
<accession>A0AAQ3MFE2</accession>
<evidence type="ECO:0000313" key="3">
    <source>
        <dbReference type="Proteomes" id="UP001374535"/>
    </source>
</evidence>
<dbReference type="Proteomes" id="UP001374535">
    <property type="component" value="Chromosome 11"/>
</dbReference>
<name>A0AAQ3MFE2_VIGMU</name>
<protein>
    <submittedName>
        <fullName evidence="2">Uncharacterized protein</fullName>
    </submittedName>
</protein>
<keyword evidence="3" id="KW-1185">Reference proteome</keyword>
<keyword evidence="1" id="KW-1133">Transmembrane helix</keyword>
<evidence type="ECO:0000313" key="2">
    <source>
        <dbReference type="EMBL" id="WVY90090.1"/>
    </source>
</evidence>
<organism evidence="2 3">
    <name type="scientific">Vigna mungo</name>
    <name type="common">Black gram</name>
    <name type="synonym">Phaseolus mungo</name>
    <dbReference type="NCBI Taxonomy" id="3915"/>
    <lineage>
        <taxon>Eukaryota</taxon>
        <taxon>Viridiplantae</taxon>
        <taxon>Streptophyta</taxon>
        <taxon>Embryophyta</taxon>
        <taxon>Tracheophyta</taxon>
        <taxon>Spermatophyta</taxon>
        <taxon>Magnoliopsida</taxon>
        <taxon>eudicotyledons</taxon>
        <taxon>Gunneridae</taxon>
        <taxon>Pentapetalae</taxon>
        <taxon>rosids</taxon>
        <taxon>fabids</taxon>
        <taxon>Fabales</taxon>
        <taxon>Fabaceae</taxon>
        <taxon>Papilionoideae</taxon>
        <taxon>50 kb inversion clade</taxon>
        <taxon>NPAAA clade</taxon>
        <taxon>indigoferoid/millettioid clade</taxon>
        <taxon>Phaseoleae</taxon>
        <taxon>Vigna</taxon>
    </lineage>
</organism>
<feature type="transmembrane region" description="Helical" evidence="1">
    <location>
        <begin position="87"/>
        <end position="112"/>
    </location>
</feature>
<keyword evidence="1" id="KW-0812">Transmembrane</keyword>
<gene>
    <name evidence="2" type="ORF">V8G54_035604</name>
</gene>
<dbReference type="AlphaFoldDB" id="A0AAQ3MFE2"/>
<dbReference type="EMBL" id="CP144690">
    <property type="protein sequence ID" value="WVY90090.1"/>
    <property type="molecule type" value="Genomic_DNA"/>
</dbReference>
<keyword evidence="1" id="KW-0472">Membrane</keyword>
<evidence type="ECO:0000256" key="1">
    <source>
        <dbReference type="SAM" id="Phobius"/>
    </source>
</evidence>
<reference evidence="2 3" key="1">
    <citation type="journal article" date="2023" name="Life. Sci Alliance">
        <title>Evolutionary insights into 3D genome organization and epigenetic landscape of Vigna mungo.</title>
        <authorList>
            <person name="Junaid A."/>
            <person name="Singh B."/>
            <person name="Bhatia S."/>
        </authorList>
    </citation>
    <scope>NUCLEOTIDE SEQUENCE [LARGE SCALE GENOMIC DNA]</scope>
    <source>
        <strain evidence="2">Urdbean</strain>
    </source>
</reference>